<accession>A0ACC1QGA2</accession>
<comment type="caution">
    <text evidence="1">The sequence shown here is derived from an EMBL/GenBank/DDBJ whole genome shotgun (WGS) entry which is preliminary data.</text>
</comment>
<evidence type="ECO:0000313" key="2">
    <source>
        <dbReference type="Proteomes" id="UP001148737"/>
    </source>
</evidence>
<organism evidence="1 2">
    <name type="scientific">Lecanicillium saksenae</name>
    <dbReference type="NCBI Taxonomy" id="468837"/>
    <lineage>
        <taxon>Eukaryota</taxon>
        <taxon>Fungi</taxon>
        <taxon>Dikarya</taxon>
        <taxon>Ascomycota</taxon>
        <taxon>Pezizomycotina</taxon>
        <taxon>Sordariomycetes</taxon>
        <taxon>Hypocreomycetidae</taxon>
        <taxon>Hypocreales</taxon>
        <taxon>Cordycipitaceae</taxon>
        <taxon>Lecanicillium</taxon>
    </lineage>
</organism>
<proteinExistence type="predicted"/>
<dbReference type="Proteomes" id="UP001148737">
    <property type="component" value="Unassembled WGS sequence"/>
</dbReference>
<dbReference type="EMBL" id="JANAKD010002240">
    <property type="protein sequence ID" value="KAJ3474213.1"/>
    <property type="molecule type" value="Genomic_DNA"/>
</dbReference>
<reference evidence="1" key="1">
    <citation type="submission" date="2022-07" db="EMBL/GenBank/DDBJ databases">
        <title>Genome Sequence of Lecanicillium saksenae.</title>
        <authorList>
            <person name="Buettner E."/>
        </authorList>
    </citation>
    <scope>NUCLEOTIDE SEQUENCE</scope>
    <source>
        <strain evidence="1">VT-O1</strain>
    </source>
</reference>
<gene>
    <name evidence="1" type="ORF">NLG97_g9942</name>
</gene>
<protein>
    <submittedName>
        <fullName evidence="1">Uncharacterized protein</fullName>
    </submittedName>
</protein>
<keyword evidence="2" id="KW-1185">Reference proteome</keyword>
<sequence>MGAEVLPTASPQPSDNMMPQSSSPAWEGENVTVDSVLGGDEEDLGPPPKKISSSDMLRALSREPLEEGTVWTVVNPDPDNAATNKMEQLDLNRPESGHGSQQTQQEAISKQSPAGKALPKKKSPISESNNGDDDDMFQFEDESGRTSSPQRPPPPADEDEQSEDENAPGTSASDNDMSTLRSPTTVAPASVPAKVEAPEQPTTPTTPRFHVGSVGSYKGRSIIMPVVKNPEVHAKAASIGNFNSFVGGLDGTSGMDPADLSSYRASFMREGVFNGTPRSFTERLMMEDMEAEGLKEQAGRQ</sequence>
<name>A0ACC1QGA2_9HYPO</name>
<evidence type="ECO:0000313" key="1">
    <source>
        <dbReference type="EMBL" id="KAJ3474213.1"/>
    </source>
</evidence>